<accession>A0A1H1YAE4</accession>
<dbReference type="Pfam" id="PF02720">
    <property type="entry name" value="DUF222"/>
    <property type="match status" value="1"/>
</dbReference>
<proteinExistence type="predicted"/>
<dbReference type="Proteomes" id="UP000199103">
    <property type="component" value="Chromosome I"/>
</dbReference>
<feature type="domain" description="DUF222" evidence="1">
    <location>
        <begin position="78"/>
        <end position="207"/>
    </location>
</feature>
<gene>
    <name evidence="2" type="ORF">SAMN04489812_4475</name>
</gene>
<sequence>MEDALEDLDDRGLVDTAVTNRDAEVAAGCRMLQVAAVWADRHPADGLFHQRTPLAMAGERTMRFGGEGTPDVAEFAPAKLGLEIGLNPAQSQALVADALDLRHRLPRLWSRVRHGNVPAWQTRRIAYRTRTLSLEQAGLVDERLAPFVGKVSAGRLENKIMAELIRVDPEGFARAAEKAATDRDVRLRRPNEYGQQEVSMLLDAPRRGRRVRHGRSRG</sequence>
<evidence type="ECO:0000259" key="1">
    <source>
        <dbReference type="Pfam" id="PF02720"/>
    </source>
</evidence>
<reference evidence="2 3" key="1">
    <citation type="submission" date="2016-10" db="EMBL/GenBank/DDBJ databases">
        <authorList>
            <person name="de Groot N.N."/>
        </authorList>
    </citation>
    <scope>NUCLEOTIDE SEQUENCE [LARGE SCALE GENOMIC DNA]</scope>
    <source>
        <strain evidence="2 3">DSM 21800</strain>
    </source>
</reference>
<protein>
    <recommendedName>
        <fullName evidence="1">DUF222 domain-containing protein</fullName>
    </recommendedName>
</protein>
<dbReference type="STRING" id="630515.SAMN04489812_4475"/>
<keyword evidence="3" id="KW-1185">Reference proteome</keyword>
<dbReference type="EMBL" id="LT629772">
    <property type="protein sequence ID" value="SDT18362.1"/>
    <property type="molecule type" value="Genomic_DNA"/>
</dbReference>
<dbReference type="RefSeq" id="WP_091527581.1">
    <property type="nucleotide sequence ID" value="NZ_LT629772.1"/>
</dbReference>
<evidence type="ECO:0000313" key="3">
    <source>
        <dbReference type="Proteomes" id="UP000199103"/>
    </source>
</evidence>
<dbReference type="InterPro" id="IPR003870">
    <property type="entry name" value="DUF222"/>
</dbReference>
<organism evidence="2 3">
    <name type="scientific">Microlunatus soli</name>
    <dbReference type="NCBI Taxonomy" id="630515"/>
    <lineage>
        <taxon>Bacteria</taxon>
        <taxon>Bacillati</taxon>
        <taxon>Actinomycetota</taxon>
        <taxon>Actinomycetes</taxon>
        <taxon>Propionibacteriales</taxon>
        <taxon>Propionibacteriaceae</taxon>
        <taxon>Microlunatus</taxon>
    </lineage>
</organism>
<evidence type="ECO:0000313" key="2">
    <source>
        <dbReference type="EMBL" id="SDT18362.1"/>
    </source>
</evidence>
<name>A0A1H1YAE4_9ACTN</name>
<dbReference type="AlphaFoldDB" id="A0A1H1YAE4"/>
<dbReference type="OrthoDB" id="3790359at2"/>